<dbReference type="PRINTS" id="PR00313">
    <property type="entry name" value="CABNDNGRPT"/>
</dbReference>
<dbReference type="PANTHER" id="PTHR38340:SF1">
    <property type="entry name" value="S-LAYER PROTEIN"/>
    <property type="match status" value="1"/>
</dbReference>
<dbReference type="InterPro" id="IPR018511">
    <property type="entry name" value="Hemolysin-typ_Ca-bd_CS"/>
</dbReference>
<dbReference type="GO" id="GO:0005615">
    <property type="term" value="C:extracellular space"/>
    <property type="evidence" value="ECO:0007669"/>
    <property type="project" value="InterPro"/>
</dbReference>
<dbReference type="OrthoDB" id="223957at2"/>
<reference evidence="5 6" key="1">
    <citation type="submission" date="2016-11" db="EMBL/GenBank/DDBJ databases">
        <authorList>
            <person name="Jaros S."/>
            <person name="Januszkiewicz K."/>
            <person name="Wedrychowicz H."/>
        </authorList>
    </citation>
    <scope>NUCLEOTIDE SEQUENCE [LARGE SCALE GENOMIC DNA]</scope>
    <source>
        <strain evidence="5 6">DSM 14916</strain>
    </source>
</reference>
<dbReference type="CDD" id="cd04277">
    <property type="entry name" value="ZnMc_serralysin_like"/>
    <property type="match status" value="1"/>
</dbReference>
<evidence type="ECO:0000313" key="6">
    <source>
        <dbReference type="Proteomes" id="UP000184387"/>
    </source>
</evidence>
<protein>
    <submittedName>
        <fullName evidence="5">Serralysin</fullName>
    </submittedName>
</protein>
<name>A0A1M6M4T0_9PROT</name>
<dbReference type="GO" id="GO:0006508">
    <property type="term" value="P:proteolysis"/>
    <property type="evidence" value="ECO:0007669"/>
    <property type="project" value="InterPro"/>
</dbReference>
<dbReference type="GO" id="GO:0005509">
    <property type="term" value="F:calcium ion binding"/>
    <property type="evidence" value="ECO:0007669"/>
    <property type="project" value="InterPro"/>
</dbReference>
<gene>
    <name evidence="5" type="ORF">SAMN02745194_03360</name>
</gene>
<dbReference type="Pfam" id="PF00353">
    <property type="entry name" value="HemolysinCabind"/>
    <property type="match status" value="1"/>
</dbReference>
<dbReference type="SMART" id="SM00235">
    <property type="entry name" value="ZnMc"/>
    <property type="match status" value="1"/>
</dbReference>
<dbReference type="InterPro" id="IPR001343">
    <property type="entry name" value="Hemolysn_Ca-bd"/>
</dbReference>
<evidence type="ECO:0000256" key="2">
    <source>
        <dbReference type="ARBA" id="ARBA00009490"/>
    </source>
</evidence>
<dbReference type="InterPro" id="IPR006026">
    <property type="entry name" value="Peptidase_Metallo"/>
</dbReference>
<dbReference type="Gene3D" id="2.150.10.10">
    <property type="entry name" value="Serralysin-like metalloprotease, C-terminal"/>
    <property type="match status" value="1"/>
</dbReference>
<dbReference type="GO" id="GO:0008237">
    <property type="term" value="F:metallopeptidase activity"/>
    <property type="evidence" value="ECO:0007669"/>
    <property type="project" value="InterPro"/>
</dbReference>
<sequence>MMPDGASAALPQSFGEEFSEAGVLNVAQTGNPYIDGLLYGTRWTGQLSFSFPDSTNDYEPSTREAYFNFSSVSFQQMQAARAILTGSSAQPGGNASLIGAGVAQFTNLTITDAGSDRADIRIAQSSLPSTAYAYYPATATSAGDVWFGTLYAGTAYDYRNPILGNYAYHTLVHELGHALGLKHAQEYGGVAYSPVPSDRDSVEFTVMTYRSYVGAPTDGYRYGLYSAPQSYMMLDIAALQALYGADYSMNGGDTTYTWSPSTGETFVNGVGRGSPGNGMGGVANRVFLTIWDGGGNDIYDLSNYAGPVQIDLQPGGWSVTSDEQRADLGDGVRARGTVFNALLSNNNPASLIENAIGGQGDDAITGNAANNILVGNAGQDWLNGLAGDDVLRGGDGNDALISSAGRDILDGGSGFDTAIFGARLSAYRHEWRGGVLQILDADPQHTEAILDVERLSFTDGRVDMAAGPLFDPFHYAATNRDVYASGLTPSAHYDSSGWREGRDPNAVFSTSGYLAANRDVTAAGLNPLQHYANDGWREGRDPSLSFDTRLYLIDNPDVRAAALNPLDHYIRFGQAEGRTVSAAIGERIDRGFDAQYYLMSNADVARSGLDPFQHFTQFGWREGRLPDSFFDTGAYLARNADVASAGLDPLQHYMNFGWREGRDPSARFDTSRYLETNQDVAALGLNPLQHYLQYGIYEHRQAFGDGILE</sequence>
<dbReference type="InterPro" id="IPR024079">
    <property type="entry name" value="MetalloPept_cat_dom_sf"/>
</dbReference>
<accession>A0A1M6M4T0</accession>
<dbReference type="PANTHER" id="PTHR38340">
    <property type="entry name" value="S-LAYER PROTEIN"/>
    <property type="match status" value="1"/>
</dbReference>
<comment type="similarity">
    <text evidence="2">Belongs to the peptidase M10B family.</text>
</comment>
<dbReference type="STRING" id="198092.SAMN02745194_03360"/>
<evidence type="ECO:0000256" key="3">
    <source>
        <dbReference type="ARBA" id="ARBA00022525"/>
    </source>
</evidence>
<comment type="subcellular location">
    <subcellularLocation>
        <location evidence="1">Secreted</location>
    </subcellularLocation>
</comment>
<dbReference type="AlphaFoldDB" id="A0A1M6M4T0"/>
<dbReference type="InterPro" id="IPR011049">
    <property type="entry name" value="Serralysin-like_metalloprot_C"/>
</dbReference>
<evidence type="ECO:0000259" key="4">
    <source>
        <dbReference type="SMART" id="SM00235"/>
    </source>
</evidence>
<proteinExistence type="inferred from homology"/>
<dbReference type="Proteomes" id="UP000184387">
    <property type="component" value="Unassembled WGS sequence"/>
</dbReference>
<keyword evidence="3" id="KW-0964">Secreted</keyword>
<dbReference type="RefSeq" id="WP_086062271.1">
    <property type="nucleotide sequence ID" value="NZ_FQZF01000020.1"/>
</dbReference>
<keyword evidence="6" id="KW-1185">Reference proteome</keyword>
<dbReference type="GO" id="GO:0008270">
    <property type="term" value="F:zinc ion binding"/>
    <property type="evidence" value="ECO:0007669"/>
    <property type="project" value="InterPro"/>
</dbReference>
<dbReference type="SUPFAM" id="SSF55486">
    <property type="entry name" value="Metalloproteases ('zincins'), catalytic domain"/>
    <property type="match status" value="1"/>
</dbReference>
<dbReference type="EMBL" id="FQZF01000020">
    <property type="protein sequence ID" value="SHJ78427.1"/>
    <property type="molecule type" value="Genomic_DNA"/>
</dbReference>
<feature type="domain" description="Peptidase metallopeptidase" evidence="4">
    <location>
        <begin position="39"/>
        <end position="224"/>
    </location>
</feature>
<dbReference type="InterPro" id="IPR034033">
    <property type="entry name" value="Serralysin-like"/>
</dbReference>
<evidence type="ECO:0000256" key="1">
    <source>
        <dbReference type="ARBA" id="ARBA00004613"/>
    </source>
</evidence>
<dbReference type="PROSITE" id="PS00330">
    <property type="entry name" value="HEMOLYSIN_CALCIUM"/>
    <property type="match status" value="1"/>
</dbReference>
<organism evidence="5 6">
    <name type="scientific">Muricoccus roseus</name>
    <dbReference type="NCBI Taxonomy" id="198092"/>
    <lineage>
        <taxon>Bacteria</taxon>
        <taxon>Pseudomonadati</taxon>
        <taxon>Pseudomonadota</taxon>
        <taxon>Alphaproteobacteria</taxon>
        <taxon>Acetobacterales</taxon>
        <taxon>Roseomonadaceae</taxon>
        <taxon>Muricoccus</taxon>
    </lineage>
</organism>
<dbReference type="Gene3D" id="3.40.390.10">
    <property type="entry name" value="Collagenase (Catalytic Domain)"/>
    <property type="match status" value="1"/>
</dbReference>
<evidence type="ECO:0000313" key="5">
    <source>
        <dbReference type="EMBL" id="SHJ78427.1"/>
    </source>
</evidence>
<dbReference type="SUPFAM" id="SSF51120">
    <property type="entry name" value="beta-Roll"/>
    <property type="match status" value="1"/>
</dbReference>
<dbReference type="InterPro" id="IPR050557">
    <property type="entry name" value="RTX_toxin/Mannuronan_C5-epim"/>
</dbReference>